<feature type="transmembrane region" description="Helical" evidence="9">
    <location>
        <begin position="157"/>
        <end position="176"/>
    </location>
</feature>
<evidence type="ECO:0000256" key="8">
    <source>
        <dbReference type="RuleBase" id="RU003375"/>
    </source>
</evidence>
<keyword evidence="4 8" id="KW-0812">Transmembrane</keyword>
<dbReference type="InterPro" id="IPR013833">
    <property type="entry name" value="Cyt_c_oxidase_su3_a-hlx"/>
</dbReference>
<dbReference type="PROSITE" id="PS50253">
    <property type="entry name" value="COX3"/>
    <property type="match status" value="1"/>
</dbReference>
<dbReference type="Pfam" id="PF00510">
    <property type="entry name" value="COX3"/>
    <property type="match status" value="1"/>
</dbReference>
<comment type="similarity">
    <text evidence="2 8">Belongs to the cytochrome c oxidase subunit 3 family.</text>
</comment>
<dbReference type="GO" id="GO:0006123">
    <property type="term" value="P:mitochondrial electron transport, cytochrome c to oxygen"/>
    <property type="evidence" value="ECO:0007669"/>
    <property type="project" value="TreeGrafter"/>
</dbReference>
<dbReference type="InterPro" id="IPR000298">
    <property type="entry name" value="Cyt_c_oxidase-like_su3"/>
</dbReference>
<dbReference type="RefSeq" id="YP_009371244.1">
    <property type="nucleotide sequence ID" value="NC_034807.1"/>
</dbReference>
<feature type="transmembrane region" description="Helical" evidence="9">
    <location>
        <begin position="77"/>
        <end position="100"/>
    </location>
</feature>
<evidence type="ECO:0000256" key="6">
    <source>
        <dbReference type="ARBA" id="ARBA00022989"/>
    </source>
</evidence>
<dbReference type="FunFam" id="1.20.120.80:FF:000002">
    <property type="entry name" value="Cytochrome c oxidase subunit 3"/>
    <property type="match status" value="1"/>
</dbReference>
<feature type="transmembrane region" description="Helical" evidence="9">
    <location>
        <begin position="125"/>
        <end position="145"/>
    </location>
</feature>
<keyword evidence="8 11" id="KW-0496">Mitochondrion</keyword>
<evidence type="ECO:0000256" key="3">
    <source>
        <dbReference type="ARBA" id="ARBA00015944"/>
    </source>
</evidence>
<evidence type="ECO:0000259" key="10">
    <source>
        <dbReference type="PROSITE" id="PS50253"/>
    </source>
</evidence>
<gene>
    <name evidence="11" type="primary">COX3</name>
</gene>
<evidence type="ECO:0000256" key="5">
    <source>
        <dbReference type="ARBA" id="ARBA00022967"/>
    </source>
</evidence>
<dbReference type="InterPro" id="IPR033945">
    <property type="entry name" value="Cyt_c_oxase_su3_dom"/>
</dbReference>
<evidence type="ECO:0000256" key="7">
    <source>
        <dbReference type="ARBA" id="ARBA00023136"/>
    </source>
</evidence>
<feature type="transmembrane region" description="Helical" evidence="9">
    <location>
        <begin position="233"/>
        <end position="257"/>
    </location>
</feature>
<keyword evidence="6 9" id="KW-1133">Transmembrane helix</keyword>
<dbReference type="CTD" id="4514"/>
<sequence length="260" mass="29499">MIRQPYHLVEPSPWPLTASIGALLLTMGLVSWFHNKGMLCLYMGLSLMLTVMYMWWRDISREGTLAGNHTSTVVKNLQIGMLMLILSEVCFFFGFFWAFFHSSLVPAPELGCKWPPVGIEPVDTFSMPLANTVILLCSGATVTWAHHALLKGNRKSAILALTLTLILGASFSVLQIDEYKEASFSIYDGIYGSTFYVTTGFHGFHVFIGSVFLFLCLLRLLKDQFSQQHHFGFIAAAWYWHFVDVVWILLFISMYWWGGN</sequence>
<comment type="function">
    <text evidence="8">Component of the cytochrome c oxidase, the last enzyme in the mitochondrial electron transport chain which drives oxidative phosphorylation. The respiratory chain contains 3 multisubunit complexes succinate dehydrogenase (complex II, CII), ubiquinol-cytochrome c oxidoreductase (cytochrome b-c1 complex, complex III, CIII) and cytochrome c oxidase (complex IV, CIV), that cooperate to transfer electrons derived from NADH and succinate to molecular oxygen, creating an electrochemical gradient over the inner membrane that drives transmembrane transport and the ATP synthase. Cytochrome c oxidase is the component of the respiratory chain that catalyzes the reduction of oxygen to water. Electrons originating from reduced cytochrome c in the intermembrane space (IMS) are transferred via the dinuclear copper A center (CU(A)) of subunit 2 and heme A of subunit 1 to the active site in subunit 1, a binuclear center (BNC) formed by heme A3 and copper B (CU(B)). The BNC reduces molecular oxygen to 2 water molecules using 4 electrons from cytochrome c in the IMS and 4 protons from the mitochondrial matrix.</text>
</comment>
<comment type="subcellular location">
    <subcellularLocation>
        <location evidence="1">Membrane</location>
        <topology evidence="1">Multi-pass membrane protein</topology>
    </subcellularLocation>
</comment>
<dbReference type="PANTHER" id="PTHR11403">
    <property type="entry name" value="CYTOCHROME C OXIDASE SUBUNIT III"/>
    <property type="match status" value="1"/>
</dbReference>
<keyword evidence="7 9" id="KW-0472">Membrane</keyword>
<feature type="domain" description="Heme-copper oxidase subunit III family profile" evidence="10">
    <location>
        <begin position="2"/>
        <end position="259"/>
    </location>
</feature>
<evidence type="ECO:0000256" key="9">
    <source>
        <dbReference type="SAM" id="Phobius"/>
    </source>
</evidence>
<dbReference type="InterPro" id="IPR035973">
    <property type="entry name" value="Cyt_c_oxidase_su3-like_sf"/>
</dbReference>
<name>A0A343D0M6_9ANNE</name>
<dbReference type="EMBL" id="KY861060">
    <property type="protein sequence ID" value="ARR75365.1"/>
    <property type="molecule type" value="Genomic_DNA"/>
</dbReference>
<proteinExistence type="inferred from homology"/>
<organism evidence="11">
    <name type="scientific">Ozobranchus jantseanus</name>
    <dbReference type="NCBI Taxonomy" id="1955321"/>
    <lineage>
        <taxon>Eukaryota</taxon>
        <taxon>Metazoa</taxon>
        <taxon>Spiralia</taxon>
        <taxon>Lophotrochozoa</taxon>
        <taxon>Annelida</taxon>
        <taxon>Clitellata</taxon>
        <taxon>Hirudinea</taxon>
        <taxon>Hirudinida</taxon>
        <taxon>Oceanobdelliformes</taxon>
        <taxon>Ozobranchidae</taxon>
        <taxon>Ozobranchus</taxon>
    </lineage>
</organism>
<accession>A0A343D0M6</accession>
<feature type="transmembrane region" description="Helical" evidence="9">
    <location>
        <begin position="196"/>
        <end position="221"/>
    </location>
</feature>
<feature type="transmembrane region" description="Helical" evidence="9">
    <location>
        <begin position="39"/>
        <end position="56"/>
    </location>
</feature>
<dbReference type="GO" id="GO:0004129">
    <property type="term" value="F:cytochrome-c oxidase activity"/>
    <property type="evidence" value="ECO:0007669"/>
    <property type="project" value="InterPro"/>
</dbReference>
<evidence type="ECO:0000256" key="2">
    <source>
        <dbReference type="ARBA" id="ARBA00010581"/>
    </source>
</evidence>
<dbReference type="CDD" id="cd01665">
    <property type="entry name" value="Cyt_c_Oxidase_III"/>
    <property type="match status" value="1"/>
</dbReference>
<evidence type="ECO:0000256" key="4">
    <source>
        <dbReference type="ARBA" id="ARBA00022692"/>
    </source>
</evidence>
<dbReference type="InterPro" id="IPR024791">
    <property type="entry name" value="Cyt_c/ubiquinol_Oxase_su3"/>
</dbReference>
<keyword evidence="5" id="KW-1278">Translocase</keyword>
<dbReference type="PANTHER" id="PTHR11403:SF7">
    <property type="entry name" value="CYTOCHROME C OXIDASE SUBUNIT 3"/>
    <property type="match status" value="1"/>
</dbReference>
<dbReference type="AlphaFoldDB" id="A0A343D0M6"/>
<evidence type="ECO:0000256" key="1">
    <source>
        <dbReference type="ARBA" id="ARBA00004141"/>
    </source>
</evidence>
<feature type="transmembrane region" description="Helical" evidence="9">
    <location>
        <begin position="12"/>
        <end position="33"/>
    </location>
</feature>
<reference evidence="11" key="1">
    <citation type="journal article" date="2017" name="Mitochondrial DNA Part B Resour">
        <title>Complete mithochondrial genome of Ozobranchus jantseanus (Hirudinida: Arhychobdellida: Ozobranchidae).</title>
        <authorList>
            <person name="Liu X."/>
            <person name="Luo D."/>
            <person name="Zhao Y."/>
            <person name="Zhang Q."/>
            <person name="Zhang J."/>
        </authorList>
    </citation>
    <scope>NUCLEOTIDE SEQUENCE</scope>
</reference>
<geneLocation type="mitochondrion" evidence="11"/>
<dbReference type="Gene3D" id="1.10.287.70">
    <property type="match status" value="1"/>
</dbReference>
<dbReference type="GeneID" id="32892137"/>
<evidence type="ECO:0000313" key="11">
    <source>
        <dbReference type="EMBL" id="ARR75365.1"/>
    </source>
</evidence>
<dbReference type="GO" id="GO:0005739">
    <property type="term" value="C:mitochondrion"/>
    <property type="evidence" value="ECO:0007669"/>
    <property type="project" value="TreeGrafter"/>
</dbReference>
<dbReference type="SUPFAM" id="SSF81452">
    <property type="entry name" value="Cytochrome c oxidase subunit III-like"/>
    <property type="match status" value="1"/>
</dbReference>
<dbReference type="Gene3D" id="1.20.120.80">
    <property type="entry name" value="Cytochrome c oxidase, subunit III, four-helix bundle"/>
    <property type="match status" value="1"/>
</dbReference>
<dbReference type="GO" id="GO:0016020">
    <property type="term" value="C:membrane"/>
    <property type="evidence" value="ECO:0007669"/>
    <property type="project" value="UniProtKB-SubCell"/>
</dbReference>
<protein>
    <recommendedName>
        <fullName evidence="3 8">Cytochrome c oxidase subunit 3</fullName>
    </recommendedName>
</protein>